<feature type="compositionally biased region" description="Low complexity" evidence="4">
    <location>
        <begin position="78"/>
        <end position="95"/>
    </location>
</feature>
<name>A0A848LSQ0_9BACT</name>
<feature type="domain" description="Solute-binding protein family 3/N-terminal" evidence="5">
    <location>
        <begin position="115"/>
        <end position="341"/>
    </location>
</feature>
<dbReference type="SUPFAM" id="SSF53850">
    <property type="entry name" value="Periplasmic binding protein-like II"/>
    <property type="match status" value="2"/>
</dbReference>
<dbReference type="CDD" id="cd13403">
    <property type="entry name" value="MLTF-like"/>
    <property type="match status" value="1"/>
</dbReference>
<sequence length="767" mass="84558">MWLQGCPRAPSPDGPWGHRGGGVIVVPAFRWNLSSSRWLLAAALLVCVTACKREPAAKPTPPPAQPSAAVEPEDLPFPEELLPQPEAPASAQAEPARPPEPPFTGDLAALSKRGTLRVLIDGTEEDSLPRQGLPKEQDRALLERFGEKHGMSVEFIAVQSFDQLMPMLREGRGDIIAADLTVTPERAKEIAFTRPLARVNEVLVGKRGAQGLPRKPEELAGRAVHVRASSTFAASLQVLAKGKAPGLVIEPAPETSDPEELAWQVSRGERPLTVVDSHLLAAIETYNPDVEGLFPIAEGRQLAWAVRLENPALRAALDAFLVERALNEHRDRLVTADLDGIKKRGVLRVLTRNSPVTYFLHRGEQAGFDYQMAKLAAEALKVRLEIVVPPTYDQLIPWLKEGRGDVIAAALTATGERAKQVAFSKPYLYVDEVLVQKTGAPKPASLAELKGKAIHLRKSSSHFATLSALATEHGFSLVEEPEDMDTETLIDRVARGEIPYTVTDSHILAAERVYRDDVEEALTVPGQGTPAGKDGHHGIAFAVRQENPKLKAFLDGFVQKTYRGIDYNMARRRYFEGRRSEAPATAEAAAAVGAISPYDPLVQSYSARYGLDWRLMVAQMFQESRFDPKARSWVGAQGLFQVMPATGKEMGFKKLEDPEEGIHAGVKYMHQLIGRIAPEIPFKQRLRFALAAYNAGLGHVLDARRLAQEQGLDPNRWFGNVEKTMLLLEKPKFYKRARHGYCRGSEPVKYVSEIQTRYGNYTAVVQR</sequence>
<keyword evidence="7" id="KW-1185">Reference proteome</keyword>
<evidence type="ECO:0000259" key="5">
    <source>
        <dbReference type="SMART" id="SM00062"/>
    </source>
</evidence>
<feature type="region of interest" description="Disordered" evidence="4">
    <location>
        <begin position="78"/>
        <end position="107"/>
    </location>
</feature>
<proteinExistence type="predicted"/>
<keyword evidence="3" id="KW-0472">Membrane</keyword>
<dbReference type="AlphaFoldDB" id="A0A848LSQ0"/>
<gene>
    <name evidence="6" type="ORF">HG543_38480</name>
</gene>
<evidence type="ECO:0000313" key="6">
    <source>
        <dbReference type="EMBL" id="NMO20699.1"/>
    </source>
</evidence>
<protein>
    <submittedName>
        <fullName evidence="6">Transporter substrate-binding domain-containing protein</fullName>
    </submittedName>
</protein>
<dbReference type="Pfam" id="PF00497">
    <property type="entry name" value="SBP_bac_3"/>
    <property type="match status" value="2"/>
</dbReference>
<dbReference type="SMART" id="SM00062">
    <property type="entry name" value="PBPb"/>
    <property type="match status" value="2"/>
</dbReference>
<evidence type="ECO:0000313" key="7">
    <source>
        <dbReference type="Proteomes" id="UP000518300"/>
    </source>
</evidence>
<evidence type="ECO:0000256" key="1">
    <source>
        <dbReference type="ARBA" id="ARBA00004339"/>
    </source>
</evidence>
<dbReference type="EMBL" id="JABBJJ010000263">
    <property type="protein sequence ID" value="NMO20699.1"/>
    <property type="molecule type" value="Genomic_DNA"/>
</dbReference>
<dbReference type="SUPFAM" id="SSF53955">
    <property type="entry name" value="Lysozyme-like"/>
    <property type="match status" value="1"/>
</dbReference>
<dbReference type="GO" id="GO:0008933">
    <property type="term" value="F:peptidoglycan lytic transglycosylase activity"/>
    <property type="evidence" value="ECO:0007669"/>
    <property type="project" value="TreeGrafter"/>
</dbReference>
<keyword evidence="2" id="KW-0732">Signal</keyword>
<evidence type="ECO:0000256" key="4">
    <source>
        <dbReference type="SAM" id="MobiDB-lite"/>
    </source>
</evidence>
<dbReference type="CDD" id="cd01009">
    <property type="entry name" value="PBP2_YfhD_N"/>
    <property type="match status" value="2"/>
</dbReference>
<reference evidence="6 7" key="1">
    <citation type="submission" date="2020-04" db="EMBL/GenBank/DDBJ databases">
        <title>Draft genome of Pyxidicoccus fallax type strain.</title>
        <authorList>
            <person name="Whitworth D.E."/>
        </authorList>
    </citation>
    <scope>NUCLEOTIDE SEQUENCE [LARGE SCALE GENOMIC DNA]</scope>
    <source>
        <strain evidence="6 7">DSM 14698</strain>
    </source>
</reference>
<dbReference type="Proteomes" id="UP000518300">
    <property type="component" value="Unassembled WGS sequence"/>
</dbReference>
<dbReference type="GO" id="GO:0009253">
    <property type="term" value="P:peptidoglycan catabolic process"/>
    <property type="evidence" value="ECO:0007669"/>
    <property type="project" value="TreeGrafter"/>
</dbReference>
<dbReference type="PANTHER" id="PTHR35936:SF32">
    <property type="entry name" value="MEMBRANE-BOUND LYTIC MUREIN TRANSGLYCOSYLASE F"/>
    <property type="match status" value="1"/>
</dbReference>
<dbReference type="Pfam" id="PF01464">
    <property type="entry name" value="SLT"/>
    <property type="match status" value="1"/>
</dbReference>
<dbReference type="InterPro" id="IPR008258">
    <property type="entry name" value="Transglycosylase_SLT_dom_1"/>
</dbReference>
<comment type="caution">
    <text evidence="6">The sequence shown here is derived from an EMBL/GenBank/DDBJ whole genome shotgun (WGS) entry which is preliminary data.</text>
</comment>
<dbReference type="InterPro" id="IPR001638">
    <property type="entry name" value="Solute-binding_3/MltF_N"/>
</dbReference>
<comment type="subcellular location">
    <subcellularLocation>
        <location evidence="1">Cell outer membrane</location>
        <topology evidence="1">Peripheral membrane protein</topology>
    </subcellularLocation>
</comment>
<feature type="domain" description="Solute-binding protein family 3/N-terminal" evidence="5">
    <location>
        <begin position="346"/>
        <end position="578"/>
    </location>
</feature>
<dbReference type="Gene3D" id="1.10.530.10">
    <property type="match status" value="1"/>
</dbReference>
<evidence type="ECO:0000256" key="3">
    <source>
        <dbReference type="ARBA" id="ARBA00023237"/>
    </source>
</evidence>
<dbReference type="GO" id="GO:0009279">
    <property type="term" value="C:cell outer membrane"/>
    <property type="evidence" value="ECO:0007669"/>
    <property type="project" value="UniProtKB-SubCell"/>
</dbReference>
<keyword evidence="3" id="KW-0998">Cell outer membrane</keyword>
<dbReference type="InterPro" id="IPR023346">
    <property type="entry name" value="Lysozyme-like_dom_sf"/>
</dbReference>
<accession>A0A848LSQ0</accession>
<dbReference type="Gene3D" id="3.40.190.10">
    <property type="entry name" value="Periplasmic binding protein-like II"/>
    <property type="match status" value="4"/>
</dbReference>
<dbReference type="PANTHER" id="PTHR35936">
    <property type="entry name" value="MEMBRANE-BOUND LYTIC MUREIN TRANSGLYCOSYLASE F"/>
    <property type="match status" value="1"/>
</dbReference>
<organism evidence="6 7">
    <name type="scientific">Pyxidicoccus fallax</name>
    <dbReference type="NCBI Taxonomy" id="394095"/>
    <lineage>
        <taxon>Bacteria</taxon>
        <taxon>Pseudomonadati</taxon>
        <taxon>Myxococcota</taxon>
        <taxon>Myxococcia</taxon>
        <taxon>Myxococcales</taxon>
        <taxon>Cystobacterineae</taxon>
        <taxon>Myxococcaceae</taxon>
        <taxon>Pyxidicoccus</taxon>
    </lineage>
</organism>
<evidence type="ECO:0000256" key="2">
    <source>
        <dbReference type="ARBA" id="ARBA00022729"/>
    </source>
</evidence>